<reference evidence="4" key="1">
    <citation type="submission" date="2024-02" db="UniProtKB">
        <authorList>
            <consortium name="WormBaseParasite"/>
        </authorList>
    </citation>
    <scope>IDENTIFICATION</scope>
</reference>
<organism evidence="3 4">
    <name type="scientific">Mesorhabditis belari</name>
    <dbReference type="NCBI Taxonomy" id="2138241"/>
    <lineage>
        <taxon>Eukaryota</taxon>
        <taxon>Metazoa</taxon>
        <taxon>Ecdysozoa</taxon>
        <taxon>Nematoda</taxon>
        <taxon>Chromadorea</taxon>
        <taxon>Rhabditida</taxon>
        <taxon>Rhabditina</taxon>
        <taxon>Rhabditomorpha</taxon>
        <taxon>Rhabditoidea</taxon>
        <taxon>Rhabditidae</taxon>
        <taxon>Mesorhabditinae</taxon>
        <taxon>Mesorhabditis</taxon>
    </lineage>
</organism>
<dbReference type="Pfam" id="PF01682">
    <property type="entry name" value="DB"/>
    <property type="match status" value="1"/>
</dbReference>
<dbReference type="PANTHER" id="PTHR46705:SF2">
    <property type="entry name" value="DOMAIN OF UNKNOWN FUNCTION DB DOMAIN-CONTAINING PROTEIN"/>
    <property type="match status" value="1"/>
</dbReference>
<dbReference type="WBParaSite" id="MBELARI_LOCUS9463">
    <property type="protein sequence ID" value="MBELARI_LOCUS9463"/>
    <property type="gene ID" value="MBELARI_LOCUS9463"/>
</dbReference>
<name>A0AAF3FQH4_9BILA</name>
<sequence length="217" mass="23407">MTCLLKIFQLLIAIYSVKGCMLALPTCPFGTNCTPAPPAACLFGTCAKQQSNQVGPCGSGCEPPKTCTPKGCLQTMAHHGVKTFQGNPIATSSPINPDARFLSCCQSLAVGDSCLPICTFESFNKQEISSIFFLSSQCSPVNLGSMFHCAAFGADHSSCCVNAGVDAECLTFCDQEELSFDKISPSHLKCLPHFETIKSCFYNHAIREYYRQDIVVN</sequence>
<evidence type="ECO:0000313" key="4">
    <source>
        <dbReference type="WBParaSite" id="MBELARI_LOCUS9463"/>
    </source>
</evidence>
<feature type="domain" description="Domain of unknown function DB" evidence="2">
    <location>
        <begin position="104"/>
        <end position="201"/>
    </location>
</feature>
<feature type="chain" id="PRO_5042208748" description="Domain of unknown function DB domain-containing protein" evidence="1">
    <location>
        <begin position="20"/>
        <end position="217"/>
    </location>
</feature>
<proteinExistence type="predicted"/>
<evidence type="ECO:0000256" key="1">
    <source>
        <dbReference type="SAM" id="SignalP"/>
    </source>
</evidence>
<keyword evidence="3" id="KW-1185">Reference proteome</keyword>
<dbReference type="Proteomes" id="UP000887575">
    <property type="component" value="Unassembled WGS sequence"/>
</dbReference>
<dbReference type="AlphaFoldDB" id="A0AAF3FQH4"/>
<feature type="signal peptide" evidence="1">
    <location>
        <begin position="1"/>
        <end position="19"/>
    </location>
</feature>
<dbReference type="InterPro" id="IPR002602">
    <property type="entry name" value="DB"/>
</dbReference>
<evidence type="ECO:0000313" key="3">
    <source>
        <dbReference type="Proteomes" id="UP000887575"/>
    </source>
</evidence>
<accession>A0AAF3FQH4</accession>
<dbReference type="PANTHER" id="PTHR46705">
    <property type="entry name" value="PROTEIN CBG09805"/>
    <property type="match status" value="1"/>
</dbReference>
<keyword evidence="1" id="KW-0732">Signal</keyword>
<evidence type="ECO:0000259" key="2">
    <source>
        <dbReference type="Pfam" id="PF01682"/>
    </source>
</evidence>
<protein>
    <recommendedName>
        <fullName evidence="2">Domain of unknown function DB domain-containing protein</fullName>
    </recommendedName>
</protein>